<reference evidence="2" key="2">
    <citation type="submission" date="2020-06" db="EMBL/GenBank/DDBJ databases">
        <authorList>
            <person name="Sheffer M."/>
        </authorList>
    </citation>
    <scope>NUCLEOTIDE SEQUENCE</scope>
</reference>
<feature type="compositionally biased region" description="Basic and acidic residues" evidence="1">
    <location>
        <begin position="64"/>
        <end position="78"/>
    </location>
</feature>
<comment type="caution">
    <text evidence="2">The sequence shown here is derived from an EMBL/GenBank/DDBJ whole genome shotgun (WGS) entry which is preliminary data.</text>
</comment>
<accession>A0A8T0FEW1</accession>
<keyword evidence="3" id="KW-1185">Reference proteome</keyword>
<name>A0A8T0FEW1_ARGBR</name>
<dbReference type="AlphaFoldDB" id="A0A8T0FEW1"/>
<dbReference type="EMBL" id="JABXBU010000012">
    <property type="protein sequence ID" value="KAF8789511.1"/>
    <property type="molecule type" value="Genomic_DNA"/>
</dbReference>
<dbReference type="Proteomes" id="UP000807504">
    <property type="component" value="Unassembled WGS sequence"/>
</dbReference>
<evidence type="ECO:0000313" key="2">
    <source>
        <dbReference type="EMBL" id="KAF8789511.1"/>
    </source>
</evidence>
<sequence length="78" mass="8903">MVSRSRELVGVSLAWLALNSVSPVMGRKRRQKNTSPAMGCRRRSRRQARNTAKNAGGQRRPRRIPKEQEKIVSDAKFK</sequence>
<feature type="region of interest" description="Disordered" evidence="1">
    <location>
        <begin position="23"/>
        <end position="78"/>
    </location>
</feature>
<reference evidence="2" key="1">
    <citation type="journal article" date="2020" name="bioRxiv">
        <title>Chromosome-level reference genome of the European wasp spider Argiope bruennichi: a resource for studies on range expansion and evolutionary adaptation.</title>
        <authorList>
            <person name="Sheffer M.M."/>
            <person name="Hoppe A."/>
            <person name="Krehenwinkel H."/>
            <person name="Uhl G."/>
            <person name="Kuss A.W."/>
            <person name="Jensen L."/>
            <person name="Jensen C."/>
            <person name="Gillespie R.G."/>
            <person name="Hoff K.J."/>
            <person name="Prost S."/>
        </authorList>
    </citation>
    <scope>NUCLEOTIDE SEQUENCE</scope>
</reference>
<protein>
    <submittedName>
        <fullName evidence="2">Uncharacterized protein</fullName>
    </submittedName>
</protein>
<evidence type="ECO:0000256" key="1">
    <source>
        <dbReference type="SAM" id="MobiDB-lite"/>
    </source>
</evidence>
<organism evidence="2 3">
    <name type="scientific">Argiope bruennichi</name>
    <name type="common">Wasp spider</name>
    <name type="synonym">Aranea bruennichi</name>
    <dbReference type="NCBI Taxonomy" id="94029"/>
    <lineage>
        <taxon>Eukaryota</taxon>
        <taxon>Metazoa</taxon>
        <taxon>Ecdysozoa</taxon>
        <taxon>Arthropoda</taxon>
        <taxon>Chelicerata</taxon>
        <taxon>Arachnida</taxon>
        <taxon>Araneae</taxon>
        <taxon>Araneomorphae</taxon>
        <taxon>Entelegynae</taxon>
        <taxon>Araneoidea</taxon>
        <taxon>Araneidae</taxon>
        <taxon>Argiope</taxon>
    </lineage>
</organism>
<evidence type="ECO:0000313" key="3">
    <source>
        <dbReference type="Proteomes" id="UP000807504"/>
    </source>
</evidence>
<proteinExistence type="predicted"/>
<gene>
    <name evidence="2" type="ORF">HNY73_007444</name>
</gene>